<dbReference type="RefSeq" id="WP_135498501.1">
    <property type="nucleotide sequence ID" value="NZ_SRLD01000028.1"/>
</dbReference>
<dbReference type="OrthoDB" id="850851at2"/>
<proteinExistence type="predicted"/>
<organism evidence="1 2">
    <name type="scientific">Hymenobacter elongatus</name>
    <dbReference type="NCBI Taxonomy" id="877208"/>
    <lineage>
        <taxon>Bacteria</taxon>
        <taxon>Pseudomonadati</taxon>
        <taxon>Bacteroidota</taxon>
        <taxon>Cytophagia</taxon>
        <taxon>Cytophagales</taxon>
        <taxon>Hymenobacteraceae</taxon>
        <taxon>Hymenobacter</taxon>
    </lineage>
</organism>
<evidence type="ECO:0000313" key="1">
    <source>
        <dbReference type="EMBL" id="TGE14932.1"/>
    </source>
</evidence>
<dbReference type="EMBL" id="SRLD01000028">
    <property type="protein sequence ID" value="TGE14932.1"/>
    <property type="molecule type" value="Genomic_DNA"/>
</dbReference>
<protein>
    <submittedName>
        <fullName evidence="1">AraC family transcriptional regulator</fullName>
    </submittedName>
</protein>
<sequence length="174" mass="19176">MTRWLFLLILVLTVGAAIVYGYLGGFTQPTVAIITTKAPVFLAGKAFRGSVRDEAFGPMFRQVKEAKDNGQLRGDLANIYYNNPEKARDTVQAFVGLVVADTVSQQLPAGYRYRTFAAGQRVIQARTTASYLVAPNKLYPAIADAAQQQKLQLQQVYLERFPEQGESEVLAAVK</sequence>
<dbReference type="Proteomes" id="UP000297739">
    <property type="component" value="Unassembled WGS sequence"/>
</dbReference>
<dbReference type="AlphaFoldDB" id="A0A4Z0PID8"/>
<keyword evidence="2" id="KW-1185">Reference proteome</keyword>
<gene>
    <name evidence="1" type="ORF">E5J99_14340</name>
</gene>
<evidence type="ECO:0000313" key="2">
    <source>
        <dbReference type="Proteomes" id="UP000297739"/>
    </source>
</evidence>
<comment type="caution">
    <text evidence="1">The sequence shown here is derived from an EMBL/GenBank/DDBJ whole genome shotgun (WGS) entry which is preliminary data.</text>
</comment>
<reference evidence="1 2" key="1">
    <citation type="submission" date="2019-04" db="EMBL/GenBank/DDBJ databases">
        <authorList>
            <person name="Feng G."/>
            <person name="Zhang J."/>
            <person name="Zhu H."/>
        </authorList>
    </citation>
    <scope>NUCLEOTIDE SEQUENCE [LARGE SCALE GENOMIC DNA]</scope>
    <source>
        <strain evidence="1 2">JCM 17223</strain>
    </source>
</reference>
<dbReference type="InterPro" id="IPR011256">
    <property type="entry name" value="Reg_factor_effector_dom_sf"/>
</dbReference>
<name>A0A4Z0PID8_9BACT</name>
<accession>A0A4Z0PID8</accession>
<dbReference type="SUPFAM" id="SSF55136">
    <property type="entry name" value="Probable bacterial effector-binding domain"/>
    <property type="match status" value="1"/>
</dbReference>